<comment type="caution">
    <text evidence="1">The sequence shown here is derived from an EMBL/GenBank/DDBJ whole genome shotgun (WGS) entry which is preliminary data.</text>
</comment>
<dbReference type="EMBL" id="JBEZVI010000015">
    <property type="protein sequence ID" value="MEU3712220.1"/>
    <property type="molecule type" value="Genomic_DNA"/>
</dbReference>
<sequence>MFEGEKPRTPSINMNMPTAARMYDWLLGGIDNYDVDKEACHRLLDIAPSSQLLARNNRSFLQRVIRILADDFGIDQFLDHGSGLPTQDNVHQIAQRINPDAKVVYVDNDPAVLAHARTRLLRNSNTRVLQADMRDTEEILAAAADGNFLNFGKKVAVLFVSVLHCLPDTNDDRAPAALIRKITQALAPGSIIVICQLVSDHDEVRDGVTELMRQATGGQWGRVRERGEVRAYFDGLKILPPGLCDVVDWRPTAAPPPQHLRPTDWVEWGGVAEIL</sequence>
<proteinExistence type="predicted"/>
<name>A0ABV2Z2J2_9ACTN</name>
<dbReference type="PIRSF" id="PIRSF017393">
    <property type="entry name" value="MTase_SAV2177"/>
    <property type="match status" value="1"/>
</dbReference>
<dbReference type="InterPro" id="IPR029063">
    <property type="entry name" value="SAM-dependent_MTases_sf"/>
</dbReference>
<evidence type="ECO:0000313" key="1">
    <source>
        <dbReference type="EMBL" id="MEU3712220.1"/>
    </source>
</evidence>
<dbReference type="SUPFAM" id="SSF53335">
    <property type="entry name" value="S-adenosyl-L-methionine-dependent methyltransferases"/>
    <property type="match status" value="1"/>
</dbReference>
<accession>A0ABV2Z2J2</accession>
<keyword evidence="2" id="KW-1185">Reference proteome</keyword>
<dbReference type="GO" id="GO:0008168">
    <property type="term" value="F:methyltransferase activity"/>
    <property type="evidence" value="ECO:0007669"/>
    <property type="project" value="UniProtKB-KW"/>
</dbReference>
<reference evidence="1 2" key="1">
    <citation type="submission" date="2024-06" db="EMBL/GenBank/DDBJ databases">
        <title>The Natural Products Discovery Center: Release of the First 8490 Sequenced Strains for Exploring Actinobacteria Biosynthetic Diversity.</title>
        <authorList>
            <person name="Kalkreuter E."/>
            <person name="Kautsar S.A."/>
            <person name="Yang D."/>
            <person name="Bader C.D."/>
            <person name="Teijaro C.N."/>
            <person name="Fluegel L."/>
            <person name="Davis C.M."/>
            <person name="Simpson J.R."/>
            <person name="Lauterbach L."/>
            <person name="Steele A.D."/>
            <person name="Gui C."/>
            <person name="Meng S."/>
            <person name="Li G."/>
            <person name="Viehrig K."/>
            <person name="Ye F."/>
            <person name="Su P."/>
            <person name="Kiefer A.F."/>
            <person name="Nichols A."/>
            <person name="Cepeda A.J."/>
            <person name="Yan W."/>
            <person name="Fan B."/>
            <person name="Jiang Y."/>
            <person name="Adhikari A."/>
            <person name="Zheng C.-J."/>
            <person name="Schuster L."/>
            <person name="Cowan T.M."/>
            <person name="Smanski M.J."/>
            <person name="Chevrette M.G."/>
            <person name="De Carvalho L.P.S."/>
            <person name="Shen B."/>
        </authorList>
    </citation>
    <scope>NUCLEOTIDE SEQUENCE [LARGE SCALE GENOMIC DNA]</scope>
    <source>
        <strain evidence="1 2">NPDC033039</strain>
    </source>
</reference>
<dbReference type="GO" id="GO:0032259">
    <property type="term" value="P:methylation"/>
    <property type="evidence" value="ECO:0007669"/>
    <property type="project" value="UniProtKB-KW"/>
</dbReference>
<protein>
    <submittedName>
        <fullName evidence="1">SAM-dependent methyltransferase</fullName>
        <ecNumber evidence="1">2.1.1.-</ecNumber>
    </submittedName>
</protein>
<dbReference type="RefSeq" id="WP_030285055.1">
    <property type="nucleotide sequence ID" value="NZ_JBEZVI010000015.1"/>
</dbReference>
<gene>
    <name evidence="1" type="ORF">AB0E61_19275</name>
</gene>
<organism evidence="1 2">
    <name type="scientific">Streptomyces catenulae</name>
    <dbReference type="NCBI Taxonomy" id="66875"/>
    <lineage>
        <taxon>Bacteria</taxon>
        <taxon>Bacillati</taxon>
        <taxon>Actinomycetota</taxon>
        <taxon>Actinomycetes</taxon>
        <taxon>Kitasatosporales</taxon>
        <taxon>Streptomycetaceae</taxon>
        <taxon>Streptomyces</taxon>
    </lineage>
</organism>
<dbReference type="InterPro" id="IPR006764">
    <property type="entry name" value="SAM_dep_MeTrfase_SAV2177_type"/>
</dbReference>
<dbReference type="Gene3D" id="3.40.50.150">
    <property type="entry name" value="Vaccinia Virus protein VP39"/>
    <property type="match status" value="1"/>
</dbReference>
<dbReference type="EC" id="2.1.1.-" evidence="1"/>
<keyword evidence="1" id="KW-0808">Transferase</keyword>
<evidence type="ECO:0000313" key="2">
    <source>
        <dbReference type="Proteomes" id="UP001550853"/>
    </source>
</evidence>
<dbReference type="Pfam" id="PF04672">
    <property type="entry name" value="Methyltransf_19"/>
    <property type="match status" value="1"/>
</dbReference>
<keyword evidence="1" id="KW-0489">Methyltransferase</keyword>
<dbReference type="Proteomes" id="UP001550853">
    <property type="component" value="Unassembled WGS sequence"/>
</dbReference>